<organism evidence="5 6">
    <name type="scientific">Cohnella soli</name>
    <dbReference type="NCBI Taxonomy" id="425005"/>
    <lineage>
        <taxon>Bacteria</taxon>
        <taxon>Bacillati</taxon>
        <taxon>Bacillota</taxon>
        <taxon>Bacilli</taxon>
        <taxon>Bacillales</taxon>
        <taxon>Paenibacillaceae</taxon>
        <taxon>Cohnella</taxon>
    </lineage>
</organism>
<dbReference type="Proteomes" id="UP001596113">
    <property type="component" value="Unassembled WGS sequence"/>
</dbReference>
<dbReference type="PROSITE" id="PS00622">
    <property type="entry name" value="HTH_LUXR_1"/>
    <property type="match status" value="1"/>
</dbReference>
<dbReference type="InterPro" id="IPR016032">
    <property type="entry name" value="Sig_transdc_resp-reg_C-effctor"/>
</dbReference>
<dbReference type="CDD" id="cd06170">
    <property type="entry name" value="LuxR_C_like"/>
    <property type="match status" value="1"/>
</dbReference>
<keyword evidence="2" id="KW-0238">DNA-binding</keyword>
<feature type="domain" description="HTH luxR-type" evidence="4">
    <location>
        <begin position="521"/>
        <end position="586"/>
    </location>
</feature>
<keyword evidence="1" id="KW-0805">Transcription regulation</keyword>
<dbReference type="PROSITE" id="PS50043">
    <property type="entry name" value="HTH_LUXR_2"/>
    <property type="match status" value="1"/>
</dbReference>
<keyword evidence="6" id="KW-1185">Reference proteome</keyword>
<evidence type="ECO:0000313" key="5">
    <source>
        <dbReference type="EMBL" id="MFC5406062.1"/>
    </source>
</evidence>
<name>A0ABW0I1V1_9BACL</name>
<evidence type="ECO:0000313" key="6">
    <source>
        <dbReference type="Proteomes" id="UP001596113"/>
    </source>
</evidence>
<protein>
    <submittedName>
        <fullName evidence="5">LuxR C-terminal-related transcriptional regulator</fullName>
    </submittedName>
</protein>
<dbReference type="RefSeq" id="WP_378137910.1">
    <property type="nucleotide sequence ID" value="NZ_JBHSMI010000052.1"/>
</dbReference>
<sequence>MKEEIDQEHIGNTIDTEERRYLVGREKEVAFLRECLTSSLRDGSIIHLYGMEYWLREEFLPQLSKNTLIVISGRYPLQGGWSFSPAWRELIWRLPIDDLDFSSVKAYLARAGIAHEETVRHIWNQTKGHPLTLSLLVSTTLAQHFRQVVASEARDVFSQVVGAWLREVPDAHLRELVETAAVLRHFNEELLAYVMDKPVATEQFLKLVSLSFIRRVDRGWLLHDLMRDAICFELRRRRPDHYESLRKRCIMHYYYRIKASARSKTTAWESEEWIYYVGDQWIRGFFYQQAASCSWEPLHAGNWTEAEAYVERRRRNAKDTRFSYRNPETREVYEYFISAEESLYTLKHIRLHELYELDSGIVKLIRDTRGAVCGLSAIVPINVDTVDYLCIHPLSSSYFSKLTEAQLKEYKLSPNTKAGYFVMTIDVGDFSDLVMREATGITFINHMLSPGICIAAPPAHPMFEDIHLRLGCEKLAGSEHCAYDGITPTPLYAIDTRGNKLQQFLNKMIALAGLPHMQDPEDEGLASLSEREKDVVELLVKGYTNLEIAGSLYLSEITVKKHLGNIFRKLDVKNRAQLVNRYMRSSK</sequence>
<dbReference type="SMART" id="SM00421">
    <property type="entry name" value="HTH_LUXR"/>
    <property type="match status" value="1"/>
</dbReference>
<proteinExistence type="predicted"/>
<evidence type="ECO:0000259" key="4">
    <source>
        <dbReference type="PROSITE" id="PS50043"/>
    </source>
</evidence>
<dbReference type="PANTHER" id="PTHR44688">
    <property type="entry name" value="DNA-BINDING TRANSCRIPTIONAL ACTIVATOR DEVR_DOSR"/>
    <property type="match status" value="1"/>
</dbReference>
<dbReference type="InterPro" id="IPR036388">
    <property type="entry name" value="WH-like_DNA-bd_sf"/>
</dbReference>
<evidence type="ECO:0000256" key="3">
    <source>
        <dbReference type="ARBA" id="ARBA00023163"/>
    </source>
</evidence>
<dbReference type="EMBL" id="JBHSMI010000052">
    <property type="protein sequence ID" value="MFC5406062.1"/>
    <property type="molecule type" value="Genomic_DNA"/>
</dbReference>
<accession>A0ABW0I1V1</accession>
<dbReference type="PANTHER" id="PTHR44688:SF16">
    <property type="entry name" value="DNA-BINDING TRANSCRIPTIONAL ACTIVATOR DEVR_DOSR"/>
    <property type="match status" value="1"/>
</dbReference>
<dbReference type="PRINTS" id="PR00038">
    <property type="entry name" value="HTHLUXR"/>
</dbReference>
<evidence type="ECO:0000256" key="1">
    <source>
        <dbReference type="ARBA" id="ARBA00023015"/>
    </source>
</evidence>
<gene>
    <name evidence="5" type="ORF">ACFPOF_25255</name>
</gene>
<dbReference type="Pfam" id="PF00196">
    <property type="entry name" value="GerE"/>
    <property type="match status" value="1"/>
</dbReference>
<dbReference type="SUPFAM" id="SSF46894">
    <property type="entry name" value="C-terminal effector domain of the bipartite response regulators"/>
    <property type="match status" value="1"/>
</dbReference>
<reference evidence="6" key="1">
    <citation type="journal article" date="2019" name="Int. J. Syst. Evol. Microbiol.">
        <title>The Global Catalogue of Microorganisms (GCM) 10K type strain sequencing project: providing services to taxonomists for standard genome sequencing and annotation.</title>
        <authorList>
            <consortium name="The Broad Institute Genomics Platform"/>
            <consortium name="The Broad Institute Genome Sequencing Center for Infectious Disease"/>
            <person name="Wu L."/>
            <person name="Ma J."/>
        </authorList>
    </citation>
    <scope>NUCLEOTIDE SEQUENCE [LARGE SCALE GENOMIC DNA]</scope>
    <source>
        <strain evidence="6">CGMCC 1.18575</strain>
    </source>
</reference>
<evidence type="ECO:0000256" key="2">
    <source>
        <dbReference type="ARBA" id="ARBA00023125"/>
    </source>
</evidence>
<comment type="caution">
    <text evidence="5">The sequence shown here is derived from an EMBL/GenBank/DDBJ whole genome shotgun (WGS) entry which is preliminary data.</text>
</comment>
<keyword evidence="3" id="KW-0804">Transcription</keyword>
<dbReference type="InterPro" id="IPR000792">
    <property type="entry name" value="Tscrpt_reg_LuxR_C"/>
</dbReference>
<dbReference type="Gene3D" id="1.10.10.10">
    <property type="entry name" value="Winged helix-like DNA-binding domain superfamily/Winged helix DNA-binding domain"/>
    <property type="match status" value="1"/>
</dbReference>